<dbReference type="InterPro" id="IPR046791">
    <property type="entry name" value="Polycystin_dom"/>
</dbReference>
<evidence type="ECO:0000256" key="5">
    <source>
        <dbReference type="ARBA" id="ARBA00023136"/>
    </source>
</evidence>
<keyword evidence="7" id="KW-0407">Ion channel</keyword>
<feature type="transmembrane region" description="Helical" evidence="11">
    <location>
        <begin position="554"/>
        <end position="576"/>
    </location>
</feature>
<gene>
    <name evidence="14" type="ORF">TrRE_jg3391</name>
</gene>
<evidence type="ECO:0000256" key="10">
    <source>
        <dbReference type="SAM" id="MobiDB-lite"/>
    </source>
</evidence>
<comment type="caution">
    <text evidence="14">The sequence shown here is derived from an EMBL/GenBank/DDBJ whole genome shotgun (WGS) entry which is preliminary data.</text>
</comment>
<keyword evidence="7" id="KW-0479">Metal-binding</keyword>
<proteinExistence type="inferred from homology"/>
<dbReference type="Pfam" id="PF08016">
    <property type="entry name" value="PKD_channel"/>
    <property type="match status" value="1"/>
</dbReference>
<evidence type="ECO:0000313" key="14">
    <source>
        <dbReference type="EMBL" id="GMH49525.1"/>
    </source>
</evidence>
<evidence type="ECO:0000313" key="15">
    <source>
        <dbReference type="Proteomes" id="UP001165082"/>
    </source>
</evidence>
<feature type="region of interest" description="Disordered" evidence="10">
    <location>
        <begin position="735"/>
        <end position="784"/>
    </location>
</feature>
<feature type="compositionally biased region" description="Low complexity" evidence="10">
    <location>
        <begin position="12"/>
        <end position="25"/>
    </location>
</feature>
<keyword evidence="5 11" id="KW-0472">Membrane</keyword>
<keyword evidence="6" id="KW-0325">Glycoprotein</keyword>
<keyword evidence="15" id="KW-1185">Reference proteome</keyword>
<feature type="binding site" evidence="7">
    <location>
        <position position="725"/>
    </location>
    <ligand>
        <name>Ca(2+)</name>
        <dbReference type="ChEBI" id="CHEBI:29108"/>
        <label>2</label>
    </ligand>
</feature>
<keyword evidence="7" id="KW-0107">Calcium channel</keyword>
<keyword evidence="7" id="KW-0106">Calcium</keyword>
<feature type="transmembrane region" description="Helical" evidence="11">
    <location>
        <begin position="446"/>
        <end position="469"/>
    </location>
</feature>
<comment type="subcellular location">
    <subcellularLocation>
        <location evidence="1">Membrane</location>
        <topology evidence="1">Multi-pass membrane protein</topology>
    </subcellularLocation>
</comment>
<dbReference type="PANTHER" id="PTHR10877:SF183">
    <property type="entry name" value="AT14535P-RELATED"/>
    <property type="match status" value="1"/>
</dbReference>
<evidence type="ECO:0000256" key="3">
    <source>
        <dbReference type="ARBA" id="ARBA00022692"/>
    </source>
</evidence>
<reference evidence="14" key="1">
    <citation type="submission" date="2022-07" db="EMBL/GenBank/DDBJ databases">
        <title>Genome analysis of Parmales, a sister group of diatoms, reveals the evolutionary specialization of diatoms from phago-mixotrophs to photoautotrophs.</title>
        <authorList>
            <person name="Ban H."/>
            <person name="Sato S."/>
            <person name="Yoshikawa S."/>
            <person name="Kazumasa Y."/>
            <person name="Nakamura Y."/>
            <person name="Ichinomiya M."/>
            <person name="Saitoh K."/>
            <person name="Sato N."/>
            <person name="Blanc-Mathieu R."/>
            <person name="Endo H."/>
            <person name="Kuwata A."/>
            <person name="Ogata H."/>
        </authorList>
    </citation>
    <scope>NUCLEOTIDE SEQUENCE</scope>
</reference>
<evidence type="ECO:0000256" key="11">
    <source>
        <dbReference type="SAM" id="Phobius"/>
    </source>
</evidence>
<dbReference type="OrthoDB" id="444119at2759"/>
<evidence type="ECO:0000256" key="9">
    <source>
        <dbReference type="SAM" id="Coils"/>
    </source>
</evidence>
<keyword evidence="3 11" id="KW-0812">Transmembrane</keyword>
<dbReference type="InterPro" id="IPR051223">
    <property type="entry name" value="Polycystin"/>
</dbReference>
<evidence type="ECO:0000259" key="12">
    <source>
        <dbReference type="Pfam" id="PF08016"/>
    </source>
</evidence>
<dbReference type="AlphaFoldDB" id="A0A9W6ZGB2"/>
<dbReference type="InterPro" id="IPR013122">
    <property type="entry name" value="PKD1_2_channel"/>
</dbReference>
<evidence type="ECO:0000256" key="1">
    <source>
        <dbReference type="ARBA" id="ARBA00004141"/>
    </source>
</evidence>
<dbReference type="GO" id="GO:0016020">
    <property type="term" value="C:membrane"/>
    <property type="evidence" value="ECO:0007669"/>
    <property type="project" value="UniProtKB-SubCell"/>
</dbReference>
<dbReference type="Pfam" id="PF20519">
    <property type="entry name" value="Polycystin_dom"/>
    <property type="match status" value="1"/>
</dbReference>
<evidence type="ECO:0000259" key="13">
    <source>
        <dbReference type="Pfam" id="PF20519"/>
    </source>
</evidence>
<feature type="disulfide bond" evidence="8">
    <location>
        <begin position="254"/>
        <end position="269"/>
    </location>
</feature>
<accession>A0A9W6ZGB2</accession>
<dbReference type="GO" id="GO:0005509">
    <property type="term" value="F:calcium ion binding"/>
    <property type="evidence" value="ECO:0007669"/>
    <property type="project" value="InterPro"/>
</dbReference>
<keyword evidence="9" id="KW-0175">Coiled coil</keyword>
<keyword evidence="7" id="KW-0109">Calcium transport</keyword>
<keyword evidence="4 11" id="KW-1133">Transmembrane helix</keyword>
<evidence type="ECO:0000256" key="2">
    <source>
        <dbReference type="ARBA" id="ARBA00007200"/>
    </source>
</evidence>
<feature type="compositionally biased region" description="Basic residues" evidence="10">
    <location>
        <begin position="750"/>
        <end position="759"/>
    </location>
</feature>
<dbReference type="GO" id="GO:0005262">
    <property type="term" value="F:calcium channel activity"/>
    <property type="evidence" value="ECO:0007669"/>
    <property type="project" value="UniProtKB-KW"/>
</dbReference>
<feature type="transmembrane region" description="Helical" evidence="11">
    <location>
        <begin position="509"/>
        <end position="528"/>
    </location>
</feature>
<feature type="compositionally biased region" description="Basic and acidic residues" evidence="10">
    <location>
        <begin position="735"/>
        <end position="749"/>
    </location>
</feature>
<keyword evidence="7" id="KW-0406">Ion transport</keyword>
<feature type="transmembrane region" description="Helical" evidence="11">
    <location>
        <begin position="125"/>
        <end position="145"/>
    </location>
</feature>
<dbReference type="EMBL" id="BRXZ01003195">
    <property type="protein sequence ID" value="GMH49525.1"/>
    <property type="molecule type" value="Genomic_DNA"/>
</dbReference>
<sequence>MGKKKSPKSKDGSQSSPSPSSSSQPLDIENAAAVAEHRRPSTSELNRVVDVDDKEILKAGMGVVVGMGKKGVGELGQMNLLKTENRKHMKDNFRSFFRILISVTSDPVEEADKLGVTFDGSKVDVLVQMIFHIFFLAIFCVTIFIRLDLEQPYRMQYAMKEVTMNLEVTPLSNVRFDDIMNVNQIFDYTKNVLLPNIYQQKWYNGRAYPGVEDETLSDEDRARQGEYLPYFFGDSSMTMGAVRMRQLRVKGGPCTSPNSTSFLSKMGDCYPPYSADAEDKSGLMTRGGEYFPYRNDTDLEDDGAWQSPKSLLIYGAGGYVEDLPVGLAEATTRLDELKATNFIDKATRALFIDFSVYCPNNDQFMSVRTLFEFTPTGAIVPFTEIIPAALLTDVRALVQDASTTTDQVQVAFELLLYVIIIAYLTKASDRIAQYPSVWSYLANPWNTLDILNVLCFICVFAIRLFWMMLAYKLEYDLTLECVDEEGGGANCISEAETDDKDYFPVRLPIVYYSFGKTFFAFGTLLSFIKTFRYIGVSRKLAVFTETVSKACEDVALLMVVFIIIMGGFGTGFHVAFGQGMRDYQDFPSSCLSLLLLSLGDFDTGELRDVNPGLGMALFTFYAVIMVFILLTMMLKIVDNSFHEMRYQMYDLVGKKENLALQIRLAVRKVFYDLYWKTKMNSVIKSAAMTEKIIDSMNKAQQGVGAIGKDRKGKKQIKYIDESVLELVEVEANAVKEKAEKEKKEEEKRKKAERKARKKENKLSRSERKKRRAERPQVDTNLPENRRLVRDAIKAGRLGTVKEDIIDPLEITDRLDMMSHRSDILIRSAERLLDQIMVLAEEANKMDLDGEDDESAIISNKKRAVSVPYGRTGEMFGLRGRARTFVMKVPMENPRLKEIDEPKDGITMGDIGDMYKTLGYGDDVAEKAVAAEEERIDKAKAEEERALKLKMRKKE</sequence>
<keyword evidence="7" id="KW-0813">Transport</keyword>
<comment type="similarity">
    <text evidence="2">Belongs to the polycystin family.</text>
</comment>
<dbReference type="InterPro" id="IPR003915">
    <property type="entry name" value="PKD_2"/>
</dbReference>
<feature type="coiled-coil region" evidence="9">
    <location>
        <begin position="921"/>
        <end position="948"/>
    </location>
</feature>
<evidence type="ECO:0000256" key="8">
    <source>
        <dbReference type="PIRSR" id="PIRSR603915-2"/>
    </source>
</evidence>
<evidence type="ECO:0000256" key="4">
    <source>
        <dbReference type="ARBA" id="ARBA00022989"/>
    </source>
</evidence>
<feature type="region of interest" description="Disordered" evidence="10">
    <location>
        <begin position="1"/>
        <end position="29"/>
    </location>
</feature>
<evidence type="ECO:0000256" key="7">
    <source>
        <dbReference type="PIRSR" id="PIRSR603915-1"/>
    </source>
</evidence>
<feature type="domain" description="Polycystin" evidence="13">
    <location>
        <begin position="176"/>
        <end position="390"/>
    </location>
</feature>
<protein>
    <submittedName>
        <fullName evidence="14">Uncharacterized protein</fullName>
    </submittedName>
</protein>
<organism evidence="14 15">
    <name type="scientific">Triparma retinervis</name>
    <dbReference type="NCBI Taxonomy" id="2557542"/>
    <lineage>
        <taxon>Eukaryota</taxon>
        <taxon>Sar</taxon>
        <taxon>Stramenopiles</taxon>
        <taxon>Ochrophyta</taxon>
        <taxon>Bolidophyceae</taxon>
        <taxon>Parmales</taxon>
        <taxon>Triparmaceae</taxon>
        <taxon>Triparma</taxon>
    </lineage>
</organism>
<dbReference type="PRINTS" id="PR01433">
    <property type="entry name" value="POLYCYSTIN2"/>
</dbReference>
<feature type="binding site" evidence="7">
    <location>
        <position position="730"/>
    </location>
    <ligand>
        <name>Ca(2+)</name>
        <dbReference type="ChEBI" id="CHEBI:29108"/>
        <label>2</label>
    </ligand>
</feature>
<dbReference type="PANTHER" id="PTHR10877">
    <property type="entry name" value="POLYCYSTIN FAMILY MEMBER"/>
    <property type="match status" value="1"/>
</dbReference>
<feature type="transmembrane region" description="Helical" evidence="11">
    <location>
        <begin position="615"/>
        <end position="637"/>
    </location>
</feature>
<name>A0A9W6ZGB2_9STRA</name>
<dbReference type="Proteomes" id="UP001165082">
    <property type="component" value="Unassembled WGS sequence"/>
</dbReference>
<evidence type="ECO:0000256" key="6">
    <source>
        <dbReference type="ARBA" id="ARBA00023180"/>
    </source>
</evidence>
<feature type="domain" description="Polycystin cation channel PKD1/PKD2" evidence="12">
    <location>
        <begin position="403"/>
        <end position="644"/>
    </location>
</feature>
<feature type="transmembrane region" description="Helical" evidence="11">
    <location>
        <begin position="408"/>
        <end position="425"/>
    </location>
</feature>